<dbReference type="Proteomes" id="UP000324222">
    <property type="component" value="Unassembled WGS sequence"/>
</dbReference>
<organism evidence="1 2">
    <name type="scientific">Portunus trituberculatus</name>
    <name type="common">Swimming crab</name>
    <name type="synonym">Neptunus trituberculatus</name>
    <dbReference type="NCBI Taxonomy" id="210409"/>
    <lineage>
        <taxon>Eukaryota</taxon>
        <taxon>Metazoa</taxon>
        <taxon>Ecdysozoa</taxon>
        <taxon>Arthropoda</taxon>
        <taxon>Crustacea</taxon>
        <taxon>Multicrustacea</taxon>
        <taxon>Malacostraca</taxon>
        <taxon>Eumalacostraca</taxon>
        <taxon>Eucarida</taxon>
        <taxon>Decapoda</taxon>
        <taxon>Pleocyemata</taxon>
        <taxon>Brachyura</taxon>
        <taxon>Eubrachyura</taxon>
        <taxon>Portunoidea</taxon>
        <taxon>Portunidae</taxon>
        <taxon>Portuninae</taxon>
        <taxon>Portunus</taxon>
    </lineage>
</organism>
<dbReference type="EMBL" id="VSRR010061330">
    <property type="protein sequence ID" value="MPC83034.1"/>
    <property type="molecule type" value="Genomic_DNA"/>
</dbReference>
<dbReference type="AlphaFoldDB" id="A0A5B7IS83"/>
<keyword evidence="2" id="KW-1185">Reference proteome</keyword>
<evidence type="ECO:0000313" key="2">
    <source>
        <dbReference type="Proteomes" id="UP000324222"/>
    </source>
</evidence>
<gene>
    <name evidence="1" type="ORF">E2C01_077724</name>
</gene>
<proteinExistence type="predicted"/>
<accession>A0A5B7IS83</accession>
<sequence length="182" mass="19630">MKGRRLPRAGVTLPPSFLSISPSSSGDPFILAFQVSHLLPLVPVTHSSPAPYQPDPFQCECCPRRLFITSTKQSFTSVASAVSASRTHHTDQTFLQQNSAGLNCRNCKETPPAHEEMFCAPPFCCCVPLSPSVSSLPPPRRHPLRLCLLHPAVDKGDVCFVLSGGTAPSGKLRVVVLSLLRS</sequence>
<comment type="caution">
    <text evidence="1">The sequence shown here is derived from an EMBL/GenBank/DDBJ whole genome shotgun (WGS) entry which is preliminary data.</text>
</comment>
<evidence type="ECO:0000313" key="1">
    <source>
        <dbReference type="EMBL" id="MPC83034.1"/>
    </source>
</evidence>
<reference evidence="1 2" key="1">
    <citation type="submission" date="2019-05" db="EMBL/GenBank/DDBJ databases">
        <title>Another draft genome of Portunus trituberculatus and its Hox gene families provides insights of decapod evolution.</title>
        <authorList>
            <person name="Jeong J.-H."/>
            <person name="Song I."/>
            <person name="Kim S."/>
            <person name="Choi T."/>
            <person name="Kim D."/>
            <person name="Ryu S."/>
            <person name="Kim W."/>
        </authorList>
    </citation>
    <scope>NUCLEOTIDE SEQUENCE [LARGE SCALE GENOMIC DNA]</scope>
    <source>
        <tissue evidence="1">Muscle</tissue>
    </source>
</reference>
<name>A0A5B7IS83_PORTR</name>
<protein>
    <submittedName>
        <fullName evidence="1">Uncharacterized protein</fullName>
    </submittedName>
</protein>